<dbReference type="Gene3D" id="1.20.1290.10">
    <property type="entry name" value="AhpD-like"/>
    <property type="match status" value="1"/>
</dbReference>
<evidence type="ECO:0000313" key="2">
    <source>
        <dbReference type="Proteomes" id="UP001168528"/>
    </source>
</evidence>
<keyword evidence="2" id="KW-1185">Reference proteome</keyword>
<accession>A0ABT8R4A1</accession>
<sequence>MPRINPVNPQQAPPAIQAAFEKHITDYQARITNMKATLGHSLLAFEVYMQWYPLYEQVKQLLGERLAYLYAHAISSGSNCPLCTTFFRRIIIEHGEDPDKLSITPEEQHVLNLGSEMARNQGQIPDTIYEHVAPRYTEQEMVILLAFAGQMIATNVFSNAIQTEIDPYLIPYTVSTTRKPDHP</sequence>
<evidence type="ECO:0000313" key="1">
    <source>
        <dbReference type="EMBL" id="MDO1446930.1"/>
    </source>
</evidence>
<protein>
    <recommendedName>
        <fullName evidence="3">Carboxymuconolactone decarboxylase family protein</fullName>
    </recommendedName>
</protein>
<dbReference type="EMBL" id="JAUKPO010000005">
    <property type="protein sequence ID" value="MDO1446930.1"/>
    <property type="molecule type" value="Genomic_DNA"/>
</dbReference>
<dbReference type="Proteomes" id="UP001168528">
    <property type="component" value="Unassembled WGS sequence"/>
</dbReference>
<dbReference type="InterPro" id="IPR029032">
    <property type="entry name" value="AhpD-like"/>
</dbReference>
<reference evidence="1" key="1">
    <citation type="submission" date="2023-07" db="EMBL/GenBank/DDBJ databases">
        <title>The genome sequence of Rhodocytophaga aerolata KACC 12507.</title>
        <authorList>
            <person name="Zhang X."/>
        </authorList>
    </citation>
    <scope>NUCLEOTIDE SEQUENCE</scope>
    <source>
        <strain evidence="1">KACC 12507</strain>
    </source>
</reference>
<evidence type="ECO:0008006" key="3">
    <source>
        <dbReference type="Google" id="ProtNLM"/>
    </source>
</evidence>
<dbReference type="RefSeq" id="WP_302037734.1">
    <property type="nucleotide sequence ID" value="NZ_JAUKPO010000005.1"/>
</dbReference>
<dbReference type="SUPFAM" id="SSF69118">
    <property type="entry name" value="AhpD-like"/>
    <property type="match status" value="1"/>
</dbReference>
<name>A0ABT8R4A1_9BACT</name>
<organism evidence="1 2">
    <name type="scientific">Rhodocytophaga aerolata</name>
    <dbReference type="NCBI Taxonomy" id="455078"/>
    <lineage>
        <taxon>Bacteria</taxon>
        <taxon>Pseudomonadati</taxon>
        <taxon>Bacteroidota</taxon>
        <taxon>Cytophagia</taxon>
        <taxon>Cytophagales</taxon>
        <taxon>Rhodocytophagaceae</taxon>
        <taxon>Rhodocytophaga</taxon>
    </lineage>
</organism>
<comment type="caution">
    <text evidence="1">The sequence shown here is derived from an EMBL/GenBank/DDBJ whole genome shotgun (WGS) entry which is preliminary data.</text>
</comment>
<gene>
    <name evidence="1" type="ORF">Q0590_11735</name>
</gene>
<proteinExistence type="predicted"/>